<keyword evidence="2" id="KW-1185">Reference proteome</keyword>
<evidence type="ECO:0000313" key="2">
    <source>
        <dbReference type="Proteomes" id="UP000637980"/>
    </source>
</evidence>
<sequence length="54" mass="6086">MIGDFTEALEEAIIESGDIHQKLMLQLLGDPQKGESFANIVFDLLKREQGRALR</sequence>
<accession>A0ABQ3E677</accession>
<organism evidence="1 2">
    <name type="scientific">Pseudovibrio japonicus</name>
    <dbReference type="NCBI Taxonomy" id="366534"/>
    <lineage>
        <taxon>Bacteria</taxon>
        <taxon>Pseudomonadati</taxon>
        <taxon>Pseudomonadota</taxon>
        <taxon>Alphaproteobacteria</taxon>
        <taxon>Hyphomicrobiales</taxon>
        <taxon>Stappiaceae</taxon>
        <taxon>Pseudovibrio</taxon>
    </lineage>
</organism>
<proteinExistence type="predicted"/>
<reference evidence="2" key="1">
    <citation type="journal article" date="2019" name="Int. J. Syst. Evol. Microbiol.">
        <title>The Global Catalogue of Microorganisms (GCM) 10K type strain sequencing project: providing services to taxonomists for standard genome sequencing and annotation.</title>
        <authorList>
            <consortium name="The Broad Institute Genomics Platform"/>
            <consortium name="The Broad Institute Genome Sequencing Center for Infectious Disease"/>
            <person name="Wu L."/>
            <person name="Ma J."/>
        </authorList>
    </citation>
    <scope>NUCLEOTIDE SEQUENCE [LARGE SCALE GENOMIC DNA]</scope>
    <source>
        <strain evidence="2">KCTC 12861</strain>
    </source>
</reference>
<name>A0ABQ3E677_9HYPH</name>
<dbReference type="Proteomes" id="UP000637980">
    <property type="component" value="Unassembled WGS sequence"/>
</dbReference>
<protein>
    <submittedName>
        <fullName evidence="1">Uncharacterized protein</fullName>
    </submittedName>
</protein>
<dbReference type="RefSeq" id="WP_209008883.1">
    <property type="nucleotide sequence ID" value="NZ_BMXE01000002.1"/>
</dbReference>
<comment type="caution">
    <text evidence="1">The sequence shown here is derived from an EMBL/GenBank/DDBJ whole genome shotgun (WGS) entry which is preliminary data.</text>
</comment>
<gene>
    <name evidence="1" type="ORF">GCM10007094_10720</name>
</gene>
<dbReference type="EMBL" id="BMXE01000002">
    <property type="protein sequence ID" value="GHB24528.1"/>
    <property type="molecule type" value="Genomic_DNA"/>
</dbReference>
<evidence type="ECO:0000313" key="1">
    <source>
        <dbReference type="EMBL" id="GHB24528.1"/>
    </source>
</evidence>